<evidence type="ECO:0000313" key="2">
    <source>
        <dbReference type="EnsemblMetazoa" id="Aqu2.1.23493_001"/>
    </source>
</evidence>
<dbReference type="AlphaFoldDB" id="A0A1X7U749"/>
<dbReference type="EnsemblMetazoa" id="Aqu2.1.23493_001">
    <property type="protein sequence ID" value="Aqu2.1.23493_001"/>
    <property type="gene ID" value="Aqu2.1.23493"/>
</dbReference>
<dbReference type="InParanoid" id="A0A1X7U749"/>
<name>A0A1X7U749_AMPQE</name>
<reference evidence="2" key="1">
    <citation type="submission" date="2017-05" db="UniProtKB">
        <authorList>
            <consortium name="EnsemblMetazoa"/>
        </authorList>
    </citation>
    <scope>IDENTIFICATION</scope>
</reference>
<accession>A0A1X7U749</accession>
<organism evidence="2">
    <name type="scientific">Amphimedon queenslandica</name>
    <name type="common">Sponge</name>
    <dbReference type="NCBI Taxonomy" id="400682"/>
    <lineage>
        <taxon>Eukaryota</taxon>
        <taxon>Metazoa</taxon>
        <taxon>Porifera</taxon>
        <taxon>Demospongiae</taxon>
        <taxon>Heteroscleromorpha</taxon>
        <taxon>Haplosclerida</taxon>
        <taxon>Niphatidae</taxon>
        <taxon>Amphimedon</taxon>
    </lineage>
</organism>
<feature type="domain" description="PiggyBac transposable element-derived protein" evidence="1">
    <location>
        <begin position="1"/>
        <end position="182"/>
    </location>
</feature>
<sequence>MNAYFRIMIFMGLTRLPALSDYWRRDPLFHCSIIANCLSRDRFHEIHRYLHFVDNTTITTPTDRLYKVCQFLTMIGERFKVVNHPHCECAIDEAMVPYKGRSSLKQYMPQKPIKRGFKFKVYTGKETSSTEKGLGFRVVINLTATIQHHNHHVYCDNVFSSFQLFSDLLSVGIYACGTLRSN</sequence>
<dbReference type="InterPro" id="IPR029526">
    <property type="entry name" value="PGBD"/>
</dbReference>
<protein>
    <recommendedName>
        <fullName evidence="1">PiggyBac transposable element-derived protein domain-containing protein</fullName>
    </recommendedName>
</protein>
<dbReference type="STRING" id="400682.A0A1X7U749"/>
<dbReference type="OrthoDB" id="5985989at2759"/>
<proteinExistence type="predicted"/>
<dbReference type="eggNOG" id="ENOG502QVRU">
    <property type="taxonomic scope" value="Eukaryota"/>
</dbReference>
<dbReference type="PANTHER" id="PTHR46599">
    <property type="entry name" value="PIGGYBAC TRANSPOSABLE ELEMENT-DERIVED PROTEIN 4"/>
    <property type="match status" value="1"/>
</dbReference>
<dbReference type="Pfam" id="PF13843">
    <property type="entry name" value="DDE_Tnp_1_7"/>
    <property type="match status" value="1"/>
</dbReference>
<dbReference type="PANTHER" id="PTHR46599:SF3">
    <property type="entry name" value="PIGGYBAC TRANSPOSABLE ELEMENT-DERIVED PROTEIN 4"/>
    <property type="match status" value="1"/>
</dbReference>
<evidence type="ECO:0000259" key="1">
    <source>
        <dbReference type="Pfam" id="PF13843"/>
    </source>
</evidence>